<name>A0A564TRK2_STRCV</name>
<dbReference type="Pfam" id="PF20990">
    <property type="entry name" value="DUF2207_C"/>
    <property type="match status" value="1"/>
</dbReference>
<feature type="domain" description="DUF2207" evidence="3">
    <location>
        <begin position="27"/>
        <end position="209"/>
    </location>
</feature>
<gene>
    <name evidence="5" type="ORF">SCSS39_01873</name>
</gene>
<dbReference type="OrthoDB" id="2138002at2"/>
<sequence length="629" mass="71610">MKKFFWSIIIVFSCLFFSQRVLAVSYDIESYQGNLQIHSDNTATFVEIITYHFSSNYNGQIITLGTSGNMPLGFDVEGKPSFLALRNGQPKNDITAVQEYIAGGYKYKIYNAGNKGDRVIIAVTWKLKNMLFVYNDIVELHWIPISDWDKKLNNVEFRITPPSTSKQTELHAHTGYFMKPAQVTRESDSYLVRVSSVAKKKKLEFHAYWDRSLVTVPEDSLAVTKRDQLQEFHRVEKEVATATKRYQRFVDWDLPLSFVLLGLISLAFYGFFQFTIKPRVTFPKRARLYEIPQDLPPMVIASNVYSVDLTELDPTEKQATSLKFENLVQATLLDLIDRGNLIFIDDTKQPKLQKATAKGLSDFEKEFLKMAMGNRKQVLVKELFSDFKIDDKVYSRGEQAVRRAGNRVKDLLKCYLTNITENVHEIIEREQLPNNYRPVTKKEFLYLYLSMSLMALVMAVSLGTLAWIFLVYRVIFYQFAVSFFIAGGILYYLLRKYKMVKRDGVLNEEGAENYYYWKSFANMLRDIAHLKDTEVDGVILWNRLLVYAALFNCADKVSKVMKLRKITIDNPSMNAFVYQDMSYNFHASSHAFVSYGTAANSASSFSVSSGGSSGGGFSGGGGGGGGGAF</sequence>
<dbReference type="EMBL" id="CABHMZ010000028">
    <property type="protein sequence ID" value="VUX09855.1"/>
    <property type="molecule type" value="Genomic_DNA"/>
</dbReference>
<dbReference type="RefSeq" id="WP_144210688.1">
    <property type="nucleotide sequence ID" value="NZ_CABHMZ010000028.1"/>
</dbReference>
<evidence type="ECO:0000259" key="4">
    <source>
        <dbReference type="Pfam" id="PF20990"/>
    </source>
</evidence>
<dbReference type="InterPro" id="IPR018702">
    <property type="entry name" value="DUF2207"/>
</dbReference>
<keyword evidence="1" id="KW-0812">Transmembrane</keyword>
<keyword evidence="2" id="KW-0732">Signal</keyword>
<accession>A0A564TRK2</accession>
<evidence type="ECO:0008006" key="7">
    <source>
        <dbReference type="Google" id="ProtNLM"/>
    </source>
</evidence>
<evidence type="ECO:0000256" key="1">
    <source>
        <dbReference type="SAM" id="Phobius"/>
    </source>
</evidence>
<keyword evidence="1" id="KW-1133">Transmembrane helix</keyword>
<dbReference type="Proteomes" id="UP000385544">
    <property type="component" value="Unassembled WGS sequence"/>
</dbReference>
<feature type="transmembrane region" description="Helical" evidence="1">
    <location>
        <begin position="254"/>
        <end position="276"/>
    </location>
</feature>
<feature type="chain" id="PRO_5021813304" description="DUF2207 domain-containing protein" evidence="2">
    <location>
        <begin position="24"/>
        <end position="629"/>
    </location>
</feature>
<dbReference type="AlphaFoldDB" id="A0A564TRK2"/>
<proteinExistence type="predicted"/>
<organism evidence="5 6">
    <name type="scientific">Streptococcus constellatus</name>
    <dbReference type="NCBI Taxonomy" id="76860"/>
    <lineage>
        <taxon>Bacteria</taxon>
        <taxon>Bacillati</taxon>
        <taxon>Bacillota</taxon>
        <taxon>Bacilli</taxon>
        <taxon>Lactobacillales</taxon>
        <taxon>Streptococcaceae</taxon>
        <taxon>Streptococcus</taxon>
        <taxon>Streptococcus anginosus group</taxon>
    </lineage>
</organism>
<feature type="transmembrane region" description="Helical" evidence="1">
    <location>
        <begin position="475"/>
        <end position="494"/>
    </location>
</feature>
<keyword evidence="1" id="KW-0472">Membrane</keyword>
<feature type="domain" description="Predicted membrane protein YciQ-like C-terminal" evidence="4">
    <location>
        <begin position="289"/>
        <end position="561"/>
    </location>
</feature>
<protein>
    <recommendedName>
        <fullName evidence="7">DUF2207 domain-containing protein</fullName>
    </recommendedName>
</protein>
<evidence type="ECO:0000259" key="3">
    <source>
        <dbReference type="Pfam" id="PF09972"/>
    </source>
</evidence>
<evidence type="ECO:0000313" key="5">
    <source>
        <dbReference type="EMBL" id="VUX09855.1"/>
    </source>
</evidence>
<evidence type="ECO:0000313" key="6">
    <source>
        <dbReference type="Proteomes" id="UP000385544"/>
    </source>
</evidence>
<evidence type="ECO:0000256" key="2">
    <source>
        <dbReference type="SAM" id="SignalP"/>
    </source>
</evidence>
<feature type="transmembrane region" description="Helical" evidence="1">
    <location>
        <begin position="445"/>
        <end position="469"/>
    </location>
</feature>
<dbReference type="Pfam" id="PF09972">
    <property type="entry name" value="DUF2207"/>
    <property type="match status" value="1"/>
</dbReference>
<reference evidence="5 6" key="1">
    <citation type="submission" date="2019-07" db="EMBL/GenBank/DDBJ databases">
        <authorList>
            <person name="Hibberd C M."/>
            <person name="Gehrig L. J."/>
            <person name="Chang H.-W."/>
            <person name="Venkatesh S."/>
        </authorList>
    </citation>
    <scope>NUCLEOTIDE SEQUENCE [LARGE SCALE GENOMIC DNA]</scope>
    <source>
        <strain evidence="5">Streptococcus_constellatus_SS_Bg39</strain>
    </source>
</reference>
<feature type="signal peptide" evidence="2">
    <location>
        <begin position="1"/>
        <end position="23"/>
    </location>
</feature>
<dbReference type="InterPro" id="IPR048389">
    <property type="entry name" value="YciQ-like_C"/>
</dbReference>